<evidence type="ECO:0000256" key="1">
    <source>
        <dbReference type="SAM" id="MobiDB-lite"/>
    </source>
</evidence>
<evidence type="ECO:0000313" key="5">
    <source>
        <dbReference type="Proteomes" id="UP001457282"/>
    </source>
</evidence>
<keyword evidence="2" id="KW-1133">Transmembrane helix</keyword>
<accession>A0AAW1W4J5</accession>
<dbReference type="EMBL" id="JBEDUW010000006">
    <property type="protein sequence ID" value="KAK9919835.1"/>
    <property type="molecule type" value="Genomic_DNA"/>
</dbReference>
<reference evidence="4 5" key="1">
    <citation type="journal article" date="2023" name="G3 (Bethesda)">
        <title>A chromosome-length genome assembly and annotation of blackberry (Rubus argutus, cv. 'Hillquist').</title>
        <authorList>
            <person name="Bruna T."/>
            <person name="Aryal R."/>
            <person name="Dudchenko O."/>
            <person name="Sargent D.J."/>
            <person name="Mead D."/>
            <person name="Buti M."/>
            <person name="Cavallini A."/>
            <person name="Hytonen T."/>
            <person name="Andres J."/>
            <person name="Pham M."/>
            <person name="Weisz D."/>
            <person name="Mascagni F."/>
            <person name="Usai G."/>
            <person name="Natali L."/>
            <person name="Bassil N."/>
            <person name="Fernandez G.E."/>
            <person name="Lomsadze A."/>
            <person name="Armour M."/>
            <person name="Olukolu B."/>
            <person name="Poorten T."/>
            <person name="Britton C."/>
            <person name="Davik J."/>
            <person name="Ashrafi H."/>
            <person name="Aiden E.L."/>
            <person name="Borodovsky M."/>
            <person name="Worthington M."/>
        </authorList>
    </citation>
    <scope>NUCLEOTIDE SEQUENCE [LARGE SCALE GENOMIC DNA]</scope>
    <source>
        <strain evidence="4">PI 553951</strain>
    </source>
</reference>
<dbReference type="Gene3D" id="3.40.50.1820">
    <property type="entry name" value="alpha/beta hydrolase"/>
    <property type="match status" value="1"/>
</dbReference>
<keyword evidence="5" id="KW-1185">Reference proteome</keyword>
<proteinExistence type="predicted"/>
<dbReference type="Pfam" id="PF00561">
    <property type="entry name" value="Abhydrolase_1"/>
    <property type="match status" value="1"/>
</dbReference>
<feature type="region of interest" description="Disordered" evidence="1">
    <location>
        <begin position="1"/>
        <end position="43"/>
    </location>
</feature>
<dbReference type="Proteomes" id="UP001457282">
    <property type="component" value="Unassembled WGS sequence"/>
</dbReference>
<feature type="transmembrane region" description="Helical" evidence="2">
    <location>
        <begin position="52"/>
        <end position="73"/>
    </location>
</feature>
<protein>
    <recommendedName>
        <fullName evidence="3">AB hydrolase-1 domain-containing protein</fullName>
    </recommendedName>
</protein>
<gene>
    <name evidence="4" type="ORF">M0R45_028410</name>
</gene>
<sequence>MVIITEEDGDQRQQPKRSSQTKPTGQPSKESKPTPTPPPSKSPQYGHSPFTFWFYFTVAVSIITFFFVSFSSLSPQDPKSWFLSLPTSLRQHYSKGRTIKVQTHPEKSPFEVFTTEKGLTASENVLIVHGLGLSSYSFRKVIESLGSRGVHVVAFDLPGNGFSDKSVVEIGDSPGGFMGRFWYVYSEIQEKGLFWAFDEIVATGQVPYEEIEARASKRNVVKPIELSPSEIGKVLGQVIETVGLAPVHLVLHDSALGMVSNWVLENVQSVRSVTLIDTGSKSVGALPLWVLEVPLVREFVLRFSYAHALLIKLSCSRGVDRLDLDAHRVLLKGRDGTKAVVGMGKKLNYSFDIAEWGGSDGLKGVPMQVLWSDSWSKEWTEEGRRVANALPKATFVTHSGGRWPQEDAADEIAGHIANFVSSLPATVRKVEEEPIPEHIKKMLDEAEHAGHVHVHGHAGHDDHSHGHVHGAGAGAGYPDPYGLGHGHGW</sequence>
<dbReference type="InterPro" id="IPR000073">
    <property type="entry name" value="AB_hydrolase_1"/>
</dbReference>
<comment type="caution">
    <text evidence="4">The sequence shown here is derived from an EMBL/GenBank/DDBJ whole genome shotgun (WGS) entry which is preliminary data.</text>
</comment>
<dbReference type="InterPro" id="IPR029058">
    <property type="entry name" value="AB_hydrolase_fold"/>
</dbReference>
<name>A0AAW1W4J5_RUBAR</name>
<dbReference type="SUPFAM" id="SSF53474">
    <property type="entry name" value="alpha/beta-Hydrolases"/>
    <property type="match status" value="1"/>
</dbReference>
<feature type="compositionally biased region" description="Polar residues" evidence="1">
    <location>
        <begin position="16"/>
        <end position="26"/>
    </location>
</feature>
<organism evidence="4 5">
    <name type="scientific">Rubus argutus</name>
    <name type="common">Southern blackberry</name>
    <dbReference type="NCBI Taxonomy" id="59490"/>
    <lineage>
        <taxon>Eukaryota</taxon>
        <taxon>Viridiplantae</taxon>
        <taxon>Streptophyta</taxon>
        <taxon>Embryophyta</taxon>
        <taxon>Tracheophyta</taxon>
        <taxon>Spermatophyta</taxon>
        <taxon>Magnoliopsida</taxon>
        <taxon>eudicotyledons</taxon>
        <taxon>Gunneridae</taxon>
        <taxon>Pentapetalae</taxon>
        <taxon>rosids</taxon>
        <taxon>fabids</taxon>
        <taxon>Rosales</taxon>
        <taxon>Rosaceae</taxon>
        <taxon>Rosoideae</taxon>
        <taxon>Rosoideae incertae sedis</taxon>
        <taxon>Rubus</taxon>
    </lineage>
</organism>
<evidence type="ECO:0000313" key="4">
    <source>
        <dbReference type="EMBL" id="KAK9919835.1"/>
    </source>
</evidence>
<keyword evidence="2" id="KW-0472">Membrane</keyword>
<keyword evidence="2" id="KW-0812">Transmembrane</keyword>
<feature type="domain" description="AB hydrolase-1" evidence="3">
    <location>
        <begin position="125"/>
        <end position="283"/>
    </location>
</feature>
<dbReference type="AlphaFoldDB" id="A0AAW1W4J5"/>
<evidence type="ECO:0000256" key="2">
    <source>
        <dbReference type="SAM" id="Phobius"/>
    </source>
</evidence>
<dbReference type="PANTHER" id="PTHR43329">
    <property type="entry name" value="EPOXIDE HYDROLASE"/>
    <property type="match status" value="1"/>
</dbReference>
<evidence type="ECO:0000259" key="3">
    <source>
        <dbReference type="Pfam" id="PF00561"/>
    </source>
</evidence>